<accession>A0AB73T8M3</accession>
<feature type="transmembrane region" description="Helical" evidence="7">
    <location>
        <begin position="21"/>
        <end position="47"/>
    </location>
</feature>
<dbReference type="InterPro" id="IPR050809">
    <property type="entry name" value="UgpAE/MalFG_permease"/>
</dbReference>
<evidence type="ECO:0000256" key="7">
    <source>
        <dbReference type="RuleBase" id="RU363032"/>
    </source>
</evidence>
<evidence type="ECO:0000256" key="4">
    <source>
        <dbReference type="ARBA" id="ARBA00022692"/>
    </source>
</evidence>
<dbReference type="Pfam" id="PF00528">
    <property type="entry name" value="BPD_transp_1"/>
    <property type="match status" value="1"/>
</dbReference>
<evidence type="ECO:0000256" key="5">
    <source>
        <dbReference type="ARBA" id="ARBA00022989"/>
    </source>
</evidence>
<dbReference type="InterPro" id="IPR035906">
    <property type="entry name" value="MetI-like_sf"/>
</dbReference>
<dbReference type="GO" id="GO:0055085">
    <property type="term" value="P:transmembrane transport"/>
    <property type="evidence" value="ECO:0007669"/>
    <property type="project" value="InterPro"/>
</dbReference>
<evidence type="ECO:0000256" key="6">
    <source>
        <dbReference type="ARBA" id="ARBA00023136"/>
    </source>
</evidence>
<evidence type="ECO:0000313" key="9">
    <source>
        <dbReference type="EMBL" id="PWJ78197.1"/>
    </source>
</evidence>
<dbReference type="InterPro" id="IPR000515">
    <property type="entry name" value="MetI-like"/>
</dbReference>
<comment type="subcellular location">
    <subcellularLocation>
        <location evidence="1 7">Cell membrane</location>
        <topology evidence="1 7">Multi-pass membrane protein</topology>
    </subcellularLocation>
</comment>
<proteinExistence type="inferred from homology"/>
<dbReference type="GO" id="GO:0005886">
    <property type="term" value="C:plasma membrane"/>
    <property type="evidence" value="ECO:0007669"/>
    <property type="project" value="UniProtKB-SubCell"/>
</dbReference>
<dbReference type="RefSeq" id="WP_109625127.1">
    <property type="nucleotide sequence ID" value="NZ_CABJAT010000002.1"/>
</dbReference>
<keyword evidence="10" id="KW-1185">Reference proteome</keyword>
<comment type="caution">
    <text evidence="9">The sequence shown here is derived from an EMBL/GenBank/DDBJ whole genome shotgun (WGS) entry which is preliminary data.</text>
</comment>
<keyword evidence="5 7" id="KW-1133">Transmembrane helix</keyword>
<dbReference type="PROSITE" id="PS50928">
    <property type="entry name" value="ABC_TM1"/>
    <property type="match status" value="1"/>
</dbReference>
<dbReference type="Gene3D" id="1.10.3720.10">
    <property type="entry name" value="MetI-like"/>
    <property type="match status" value="1"/>
</dbReference>
<feature type="transmembrane region" description="Helical" evidence="7">
    <location>
        <begin position="116"/>
        <end position="139"/>
    </location>
</feature>
<organism evidence="9 10">
    <name type="scientific">Murimonas intestini</name>
    <dbReference type="NCBI Taxonomy" id="1337051"/>
    <lineage>
        <taxon>Bacteria</taxon>
        <taxon>Bacillati</taxon>
        <taxon>Bacillota</taxon>
        <taxon>Clostridia</taxon>
        <taxon>Lachnospirales</taxon>
        <taxon>Lachnospiraceae</taxon>
        <taxon>Murimonas</taxon>
    </lineage>
</organism>
<keyword evidence="2 7" id="KW-0813">Transport</keyword>
<feature type="transmembrane region" description="Helical" evidence="7">
    <location>
        <begin position="221"/>
        <end position="242"/>
    </location>
</feature>
<evidence type="ECO:0000256" key="3">
    <source>
        <dbReference type="ARBA" id="ARBA00022475"/>
    </source>
</evidence>
<dbReference type="AlphaFoldDB" id="A0AB73T8M3"/>
<feature type="transmembrane region" description="Helical" evidence="7">
    <location>
        <begin position="273"/>
        <end position="298"/>
    </location>
</feature>
<feature type="transmembrane region" description="Helical" evidence="7">
    <location>
        <begin position="181"/>
        <end position="200"/>
    </location>
</feature>
<gene>
    <name evidence="9" type="ORF">C7383_102333</name>
</gene>
<keyword evidence="6 7" id="KW-0472">Membrane</keyword>
<evidence type="ECO:0000259" key="8">
    <source>
        <dbReference type="PROSITE" id="PS50928"/>
    </source>
</evidence>
<dbReference type="Proteomes" id="UP000245412">
    <property type="component" value="Unassembled WGS sequence"/>
</dbReference>
<keyword evidence="4 7" id="KW-0812">Transmembrane</keyword>
<dbReference type="SUPFAM" id="SSF161098">
    <property type="entry name" value="MetI-like"/>
    <property type="match status" value="1"/>
</dbReference>
<comment type="similarity">
    <text evidence="7">Belongs to the binding-protein-dependent transport system permease family.</text>
</comment>
<evidence type="ECO:0000256" key="1">
    <source>
        <dbReference type="ARBA" id="ARBA00004651"/>
    </source>
</evidence>
<dbReference type="EMBL" id="QGGY01000002">
    <property type="protein sequence ID" value="PWJ78197.1"/>
    <property type="molecule type" value="Genomic_DNA"/>
</dbReference>
<evidence type="ECO:0000313" key="10">
    <source>
        <dbReference type="Proteomes" id="UP000245412"/>
    </source>
</evidence>
<feature type="domain" description="ABC transmembrane type-1" evidence="8">
    <location>
        <begin position="80"/>
        <end position="295"/>
    </location>
</feature>
<dbReference type="PANTHER" id="PTHR43227">
    <property type="entry name" value="BLL4140 PROTEIN"/>
    <property type="match status" value="1"/>
</dbReference>
<evidence type="ECO:0000256" key="2">
    <source>
        <dbReference type="ARBA" id="ARBA00022448"/>
    </source>
</evidence>
<reference evidence="9 10" key="1">
    <citation type="submission" date="2018-05" db="EMBL/GenBank/DDBJ databases">
        <authorList>
            <person name="Goeker M."/>
            <person name="Huntemann M."/>
            <person name="Clum A."/>
            <person name="Pillay M."/>
            <person name="Palaniappan K."/>
            <person name="Varghese N."/>
            <person name="Mikhailova N."/>
            <person name="Stamatis D."/>
            <person name="Reddy T."/>
            <person name="Daum C."/>
            <person name="Shapiro N."/>
            <person name="Ivanova N."/>
            <person name="Kyrpides N."/>
            <person name="Woyke T."/>
        </authorList>
    </citation>
    <scope>NUCLEOTIDE SEQUENCE [LARGE SCALE GENOMIC DNA]</scope>
    <source>
        <strain evidence="9 10">DSM 26524</strain>
    </source>
</reference>
<feature type="transmembrane region" description="Helical" evidence="7">
    <location>
        <begin position="84"/>
        <end position="104"/>
    </location>
</feature>
<protein>
    <submittedName>
        <fullName evidence="9">Carbohydrate ABC transporter membrane protein 1 (CUT1 family)</fullName>
    </submittedName>
</protein>
<keyword evidence="3" id="KW-1003">Cell membrane</keyword>
<name>A0AB73T8M3_9FIRM</name>
<sequence>MYQKISGKKTGGLTKRGRTPFLLSLPFVLFFIVFSYLPLAGWIIGFFNYKPGLNLLDCEFVGLKYFMEIFKDWRQTSIVLRNTLVLSGLNLLFSWVPMIFAIMLNEIRSNKVRKFVQTATTLPNFVSWIIVYGIAFAIFSNEGIVNNLLTKIGILNTGVNVLGNEKIAWWFQTALSMWKNLGWSAIIYIAAVAGISQELYDAARVDGAGRLAEIRHITLPGLLPTYFVLLLLSISNILSNGFDQYFAFSNPMVSSKLNVLDVYVYNLGIGQNLYSYSTVVGMSKSLISVLLLVGANWMSKKIRKESIF</sequence>
<dbReference type="CDD" id="cd06261">
    <property type="entry name" value="TM_PBP2"/>
    <property type="match status" value="1"/>
</dbReference>
<dbReference type="PANTHER" id="PTHR43227:SF11">
    <property type="entry name" value="BLL4140 PROTEIN"/>
    <property type="match status" value="1"/>
</dbReference>